<evidence type="ECO:0000256" key="13">
    <source>
        <dbReference type="ARBA" id="ARBA00023128"/>
    </source>
</evidence>
<comment type="function">
    <text evidence="16">Core subunit of the mitochondrial membrane respiratory chain NADH dehydrogenase (Complex I) which catalyzes electron transfer from NADH through the respiratory chain, using ubiquinone as an electron acceptor. Essential for the catalytic activity and assembly of complex I.</text>
</comment>
<evidence type="ECO:0000256" key="7">
    <source>
        <dbReference type="ARBA" id="ARBA00022792"/>
    </source>
</evidence>
<feature type="domain" description="NADH-Ubiquinone oxidoreductase (complex I) chain 5 N-terminal" evidence="18">
    <location>
        <begin position="49"/>
        <end position="94"/>
    </location>
</feature>
<dbReference type="GO" id="GO:0042773">
    <property type="term" value="P:ATP synthesis coupled electron transport"/>
    <property type="evidence" value="ECO:0007669"/>
    <property type="project" value="InterPro"/>
</dbReference>
<feature type="transmembrane region" description="Helical" evidence="16">
    <location>
        <begin position="65"/>
        <end position="82"/>
    </location>
</feature>
<evidence type="ECO:0000256" key="15">
    <source>
        <dbReference type="ARBA" id="ARBA00049551"/>
    </source>
</evidence>
<comment type="subcellular location">
    <subcellularLocation>
        <location evidence="1">Mitochondrion inner membrane</location>
        <topology evidence="1">Multi-pass membrane protein</topology>
    </subcellularLocation>
</comment>
<sequence length="579" mass="64830">MIFIKFYSNSLALSAIMLYSFSLTFFMLALMLFNMKTLILINWNILFLNTCSVSLPLLLDPWGTLFSSVVCFISANIMLFSTSYMSEESFISRFIHLILLFVLSMNLLIFIPSMISLLIGWDGLGLVSFLLVIYYQNSKSLAAGMITALTNRVGDMLILLSIAWTISQGHWLMLNMWENEIMSSKIVIILLMFAAMTKSAQIPFSSWLPAAMAAPTPVSALVHSSTLVTAGVFLLFRFYHFLSSSPYFNKLLLILGALTMLMAGTAAVIESDMKKIIALSTLSQLGVMMTTLGLGMPLLTFFHLITHALFKALLFICAGSLINLHHHSQDLRSMGSTISQMPLTMSCLLIANMALCGAPFLAGFYSKDLIIESALFISFNFIITIIFLIATMLTSAYSTRFIMSVTLGPKLSLSASPVNDKDKFMYTPSMMLTSGAVLMGVLVMWLSLAPSSEPILNSIYKMSALIVTLMGVFFTMFMSNMKWTQNKSLLMLMPKIHLSFSYMWLMTSLSTQFILMFPYKLSLKSIKLLDQGWYEFFGPQGKNIMISNMVLKNSMMQSNKIDSVMILSFMFMLIMLFNI</sequence>
<keyword evidence="9" id="KW-0249">Electron transport</keyword>
<evidence type="ECO:0000256" key="3">
    <source>
        <dbReference type="ARBA" id="ARBA00021096"/>
    </source>
</evidence>
<feature type="transmembrane region" description="Helical" evidence="16">
    <location>
        <begin position="156"/>
        <end position="174"/>
    </location>
</feature>
<evidence type="ECO:0000256" key="2">
    <source>
        <dbReference type="ARBA" id="ARBA00012944"/>
    </source>
</evidence>
<feature type="transmembrane region" description="Helical" evidence="16">
    <location>
        <begin position="500"/>
        <end position="519"/>
    </location>
</feature>
<gene>
    <name evidence="20" type="primary">NAD5</name>
</gene>
<keyword evidence="5" id="KW-0679">Respiratory chain</keyword>
<keyword evidence="8" id="KW-1278">Translocase</keyword>
<dbReference type="GO" id="GO:0015990">
    <property type="term" value="P:electron transport coupled proton transport"/>
    <property type="evidence" value="ECO:0007669"/>
    <property type="project" value="TreeGrafter"/>
</dbReference>
<evidence type="ECO:0000313" key="20">
    <source>
        <dbReference type="EMBL" id="AOR87120.1"/>
    </source>
</evidence>
<evidence type="ECO:0000256" key="10">
    <source>
        <dbReference type="ARBA" id="ARBA00022989"/>
    </source>
</evidence>
<dbReference type="AlphaFoldDB" id="A0A1C9UZC0"/>
<evidence type="ECO:0000256" key="5">
    <source>
        <dbReference type="ARBA" id="ARBA00022660"/>
    </source>
</evidence>
<evidence type="ECO:0000256" key="9">
    <source>
        <dbReference type="ARBA" id="ARBA00022982"/>
    </source>
</evidence>
<keyword evidence="4 16" id="KW-0813">Transport</keyword>
<evidence type="ECO:0000256" key="6">
    <source>
        <dbReference type="ARBA" id="ARBA00022692"/>
    </source>
</evidence>
<feature type="transmembrane region" description="Helical" evidence="16">
    <location>
        <begin position="424"/>
        <end position="447"/>
    </location>
</feature>
<dbReference type="Pfam" id="PF06455">
    <property type="entry name" value="NADH5_C"/>
    <property type="match status" value="1"/>
</dbReference>
<feature type="transmembrane region" description="Helical" evidence="16">
    <location>
        <begin position="377"/>
        <end position="403"/>
    </location>
</feature>
<keyword evidence="13 16" id="KW-0496">Mitochondrion</keyword>
<comment type="similarity">
    <text evidence="16">Belongs to the complex I subunit 5 family.</text>
</comment>
<evidence type="ECO:0000256" key="4">
    <source>
        <dbReference type="ARBA" id="ARBA00022448"/>
    </source>
</evidence>
<dbReference type="PANTHER" id="PTHR42829:SF2">
    <property type="entry name" value="NADH-UBIQUINONE OXIDOREDUCTASE CHAIN 5"/>
    <property type="match status" value="1"/>
</dbReference>
<comment type="catalytic activity">
    <reaction evidence="15 16">
        <text>a ubiquinone + NADH + 5 H(+)(in) = a ubiquinol + NAD(+) + 4 H(+)(out)</text>
        <dbReference type="Rhea" id="RHEA:29091"/>
        <dbReference type="Rhea" id="RHEA-COMP:9565"/>
        <dbReference type="Rhea" id="RHEA-COMP:9566"/>
        <dbReference type="ChEBI" id="CHEBI:15378"/>
        <dbReference type="ChEBI" id="CHEBI:16389"/>
        <dbReference type="ChEBI" id="CHEBI:17976"/>
        <dbReference type="ChEBI" id="CHEBI:57540"/>
        <dbReference type="ChEBI" id="CHEBI:57945"/>
        <dbReference type="EC" id="7.1.1.2"/>
    </reaction>
</comment>
<keyword evidence="6 16" id="KW-0812">Transmembrane</keyword>
<dbReference type="InterPro" id="IPR001750">
    <property type="entry name" value="ND/Mrp_TM"/>
</dbReference>
<dbReference type="Pfam" id="PF00361">
    <property type="entry name" value="Proton_antipo_M"/>
    <property type="match status" value="1"/>
</dbReference>
<reference evidence="20" key="1">
    <citation type="journal article" date="2016" name="Gene">
        <title>Syllidae mitochondrial gene order is unusually variable for Annelida.</title>
        <authorList>
            <person name="Aguado M.T."/>
            <person name="Richter S."/>
            <person name="Sontowski R."/>
            <person name="Golombek A."/>
            <person name="Struck T.H."/>
            <person name="Bleidorn C."/>
        </authorList>
    </citation>
    <scope>NUCLEOTIDE SEQUENCE</scope>
</reference>
<feature type="transmembrane region" description="Helical" evidence="16">
    <location>
        <begin position="94"/>
        <end position="111"/>
    </location>
</feature>
<keyword evidence="7" id="KW-0999">Mitochondrion inner membrane</keyword>
<feature type="transmembrane region" description="Helical" evidence="16">
    <location>
        <begin position="186"/>
        <end position="208"/>
    </location>
</feature>
<feature type="transmembrane region" description="Helical" evidence="16">
    <location>
        <begin position="40"/>
        <end position="59"/>
    </location>
</feature>
<feature type="transmembrane region" description="Helical" evidence="16">
    <location>
        <begin position="251"/>
        <end position="269"/>
    </location>
</feature>
<evidence type="ECO:0000256" key="14">
    <source>
        <dbReference type="ARBA" id="ARBA00023136"/>
    </source>
</evidence>
<evidence type="ECO:0000259" key="19">
    <source>
        <dbReference type="Pfam" id="PF06455"/>
    </source>
</evidence>
<evidence type="ECO:0000256" key="11">
    <source>
        <dbReference type="ARBA" id="ARBA00023027"/>
    </source>
</evidence>
<dbReference type="GO" id="GO:0005743">
    <property type="term" value="C:mitochondrial inner membrane"/>
    <property type="evidence" value="ECO:0007669"/>
    <property type="project" value="UniProtKB-SubCell"/>
</dbReference>
<keyword evidence="14 16" id="KW-0472">Membrane</keyword>
<organism evidence="20">
    <name type="scientific">Eusyllis blomstrandi</name>
    <name type="common">Polychaete worm</name>
    <dbReference type="NCBI Taxonomy" id="199554"/>
    <lineage>
        <taxon>Eukaryota</taxon>
        <taxon>Metazoa</taxon>
        <taxon>Spiralia</taxon>
        <taxon>Lophotrochozoa</taxon>
        <taxon>Annelida</taxon>
        <taxon>Polychaeta</taxon>
        <taxon>Errantia</taxon>
        <taxon>Phyllodocida</taxon>
        <taxon>Syllidae</taxon>
        <taxon>Eusyllis</taxon>
    </lineage>
</organism>
<feature type="domain" description="NADH:quinone oxidoreductase/Mrp antiporter transmembrane" evidence="17">
    <location>
        <begin position="113"/>
        <end position="394"/>
    </location>
</feature>
<accession>A0A1C9UZC0</accession>
<protein>
    <recommendedName>
        <fullName evidence="3 16">NADH-ubiquinone oxidoreductase chain 5</fullName>
        <ecNumber evidence="2 16">7.1.1.2</ecNumber>
    </recommendedName>
</protein>
<dbReference type="GO" id="GO:0003954">
    <property type="term" value="F:NADH dehydrogenase activity"/>
    <property type="evidence" value="ECO:0007669"/>
    <property type="project" value="TreeGrafter"/>
</dbReference>
<evidence type="ECO:0000259" key="17">
    <source>
        <dbReference type="Pfam" id="PF00361"/>
    </source>
</evidence>
<dbReference type="InterPro" id="IPR001516">
    <property type="entry name" value="Proton_antipo_N"/>
</dbReference>
<dbReference type="PRINTS" id="PR01434">
    <property type="entry name" value="NADHDHGNASE5"/>
</dbReference>
<keyword evidence="10 16" id="KW-1133">Transmembrane helix</keyword>
<evidence type="ECO:0000256" key="16">
    <source>
        <dbReference type="RuleBase" id="RU003404"/>
    </source>
</evidence>
<keyword evidence="11 16" id="KW-0520">NAD</keyword>
<dbReference type="GO" id="GO:0008137">
    <property type="term" value="F:NADH dehydrogenase (ubiquinone) activity"/>
    <property type="evidence" value="ECO:0007669"/>
    <property type="project" value="UniProtKB-EC"/>
</dbReference>
<feature type="transmembrane region" description="Helical" evidence="16">
    <location>
        <begin position="459"/>
        <end position="479"/>
    </location>
</feature>
<feature type="transmembrane region" description="Helical" evidence="16">
    <location>
        <begin position="12"/>
        <end position="33"/>
    </location>
</feature>
<dbReference type="InterPro" id="IPR010934">
    <property type="entry name" value="NADH_DH_su5_C"/>
</dbReference>
<proteinExistence type="inferred from homology"/>
<evidence type="ECO:0000256" key="12">
    <source>
        <dbReference type="ARBA" id="ARBA00023075"/>
    </source>
</evidence>
<dbReference type="PANTHER" id="PTHR42829">
    <property type="entry name" value="NADH-UBIQUINONE OXIDOREDUCTASE CHAIN 5"/>
    <property type="match status" value="1"/>
</dbReference>
<evidence type="ECO:0000256" key="8">
    <source>
        <dbReference type="ARBA" id="ARBA00022967"/>
    </source>
</evidence>
<dbReference type="EMBL" id="KX752423">
    <property type="protein sequence ID" value="AOR87120.1"/>
    <property type="molecule type" value="Genomic_DNA"/>
</dbReference>
<name>A0A1C9UZC0_EUSBL</name>
<feature type="transmembrane region" description="Helical" evidence="16">
    <location>
        <begin position="301"/>
        <end position="322"/>
    </location>
</feature>
<feature type="domain" description="NADH dehydrogenase subunit 5 C-terminal" evidence="19">
    <location>
        <begin position="397"/>
        <end position="577"/>
    </location>
</feature>
<geneLocation type="mitochondrion" evidence="20"/>
<feature type="transmembrane region" description="Helical" evidence="16">
    <location>
        <begin position="343"/>
        <end position="365"/>
    </location>
</feature>
<keyword evidence="12 16" id="KW-0830">Ubiquinone</keyword>
<feature type="transmembrane region" description="Helical" evidence="16">
    <location>
        <begin position="220"/>
        <end position="239"/>
    </location>
</feature>
<dbReference type="InterPro" id="IPR003945">
    <property type="entry name" value="NU5C-like"/>
</dbReference>
<evidence type="ECO:0000256" key="1">
    <source>
        <dbReference type="ARBA" id="ARBA00004448"/>
    </source>
</evidence>
<dbReference type="EC" id="7.1.1.2" evidence="2 16"/>
<feature type="transmembrane region" description="Helical" evidence="16">
    <location>
        <begin position="561"/>
        <end position="578"/>
    </location>
</feature>
<dbReference type="Pfam" id="PF00662">
    <property type="entry name" value="Proton_antipo_N"/>
    <property type="match status" value="1"/>
</dbReference>
<evidence type="ECO:0000259" key="18">
    <source>
        <dbReference type="Pfam" id="PF00662"/>
    </source>
</evidence>